<feature type="compositionally biased region" description="Polar residues" evidence="1">
    <location>
        <begin position="1"/>
        <end position="20"/>
    </location>
</feature>
<evidence type="ECO:0000256" key="1">
    <source>
        <dbReference type="SAM" id="MobiDB-lite"/>
    </source>
</evidence>
<evidence type="ECO:0000313" key="3">
    <source>
        <dbReference type="Proteomes" id="UP000307087"/>
    </source>
</evidence>
<protein>
    <submittedName>
        <fullName evidence="2">Uncharacterized protein</fullName>
    </submittedName>
</protein>
<dbReference type="AlphaFoldDB" id="A0A4S8NSU2"/>
<sequence length="69" mass="7427">MSALATEQVTGGPRTSTAGSRLSPELEAVIIEIARSERALDDVLARSERLHQANIHHLPASCLVCFSSR</sequence>
<accession>A0A4S8NSU2</accession>
<dbReference type="Proteomes" id="UP000307087">
    <property type="component" value="Unassembled WGS sequence"/>
</dbReference>
<proteinExistence type="predicted"/>
<name>A0A4S8NSU2_9ACTN</name>
<dbReference type="EMBL" id="STGW01000001">
    <property type="protein sequence ID" value="THV18339.1"/>
    <property type="molecule type" value="Genomic_DNA"/>
</dbReference>
<evidence type="ECO:0000313" key="2">
    <source>
        <dbReference type="EMBL" id="THV18339.1"/>
    </source>
</evidence>
<keyword evidence="3" id="KW-1185">Reference proteome</keyword>
<comment type="caution">
    <text evidence="2">The sequence shown here is derived from an EMBL/GenBank/DDBJ whole genome shotgun (WGS) entry which is preliminary data.</text>
</comment>
<dbReference type="OrthoDB" id="3789416at2"/>
<dbReference type="RefSeq" id="WP_136561054.1">
    <property type="nucleotide sequence ID" value="NZ_BAABLS010000002.1"/>
</dbReference>
<gene>
    <name evidence="2" type="ORF">E9934_01500</name>
</gene>
<feature type="region of interest" description="Disordered" evidence="1">
    <location>
        <begin position="1"/>
        <end position="21"/>
    </location>
</feature>
<reference evidence="2 3" key="1">
    <citation type="journal article" date="2009" name="Int. J. Syst. Evol. Microbiol.">
        <title>Nocardioides caeni sp. nov., isolated from wastewater.</title>
        <authorList>
            <person name="Yoon J.H."/>
            <person name="Kang S.J."/>
            <person name="Park S."/>
            <person name="Kim W."/>
            <person name="Oh T.K."/>
        </authorList>
    </citation>
    <scope>NUCLEOTIDE SEQUENCE [LARGE SCALE GENOMIC DNA]</scope>
    <source>
        <strain evidence="2 3">DSM 23134</strain>
    </source>
</reference>
<organism evidence="2 3">
    <name type="scientific">Nocardioides caeni</name>
    <dbReference type="NCBI Taxonomy" id="574700"/>
    <lineage>
        <taxon>Bacteria</taxon>
        <taxon>Bacillati</taxon>
        <taxon>Actinomycetota</taxon>
        <taxon>Actinomycetes</taxon>
        <taxon>Propionibacteriales</taxon>
        <taxon>Nocardioidaceae</taxon>
        <taxon>Nocardioides</taxon>
    </lineage>
</organism>